<dbReference type="GO" id="GO:0008876">
    <property type="term" value="F:quinoprotein glucose dehydrogenase activity"/>
    <property type="evidence" value="ECO:0007669"/>
    <property type="project" value="TreeGrafter"/>
</dbReference>
<feature type="transmembrane region" description="Helical" evidence="5">
    <location>
        <begin position="26"/>
        <end position="43"/>
    </location>
</feature>
<sequence>MATLVLLFGLAFTAGGAWLAWLGGSWYYVIAGIALLATAVALYQRRRIALALYGGFWLGTLAWSVWEVGLDTWPLEARLLLPTFLGLYLFMPHVIARLGPRRKVSPVGYVLCPLAAVLVVLGLMFVRWQPFPQSLPTPRLNVDMSTLGDPADWPRHDRNERGERWSPLTQVDQNNVTLLQEAWRFRSVDLPRPGENADQRGFSFDSTPIKVGNSLYFCTPHRQVISVDAVTGQERWRFDPGPESWGDSPLSCRGVAYYETERPRTSCPQRIFSTTGDGRLVALDAGTGQPCQGFGERGFVALNDFSREHARDLTFQSSVPFVAGDRVVIGGWGYAGRAANARSGAVRAFDALTGRVQWAWDVSRSSPSPAPAEQPSPTGSPPATGLYTADLARGLLYLPIGNAVPAFYGGKRAPAEERYASSLVALDIASGEPRWHFQTLRHDLWSLGVAVGPTLIDVPAGDGKTTPALLQTTKRGELFLLNRENGEPLSQVVERPAPPAGLPEDPTAATQPYSPDLPSLAPPVTVEEDAWGVTPFDQLLCRIDYRRMRYVGMFTPPQPGRKTLYSPGTEGVFGWQGGAYDPERGLFYSTLRYMPYTVELLKREEAEAAGILPVWDGTGEMPKPRSRHAHLQYGTPYVAWVKPWLGLFGAPCKAPPWGQLLSLDLTENRIAWRHNIGSAREYDVFGYPISLPLRFDPFDVGGTLLTRAGLLFVGSRDDNALRAFAAGSGRQLWKTRLPAGARAAPMTYIGNDGRQYIVVAGSGLGEGGGDYLIAYALP</sequence>
<name>A0A917PVB6_9PSED</name>
<dbReference type="AlphaFoldDB" id="A0A917PVB6"/>
<dbReference type="InterPro" id="IPR018391">
    <property type="entry name" value="PQQ_b-propeller_rpt"/>
</dbReference>
<keyword evidence="3" id="KW-0560">Oxidoreductase</keyword>
<evidence type="ECO:0000259" key="6">
    <source>
        <dbReference type="Pfam" id="PF01011"/>
    </source>
</evidence>
<keyword evidence="5" id="KW-1133">Transmembrane helix</keyword>
<accession>A0A917PVB6</accession>
<dbReference type="InterPro" id="IPR002372">
    <property type="entry name" value="PQQ_rpt_dom"/>
</dbReference>
<feature type="region of interest" description="Disordered" evidence="4">
    <location>
        <begin position="363"/>
        <end position="384"/>
    </location>
</feature>
<dbReference type="Proteomes" id="UP000635983">
    <property type="component" value="Unassembled WGS sequence"/>
</dbReference>
<organism evidence="7 8">
    <name type="scientific">Pseudomonas matsuisoli</name>
    <dbReference type="NCBI Taxonomy" id="1515666"/>
    <lineage>
        <taxon>Bacteria</taxon>
        <taxon>Pseudomonadati</taxon>
        <taxon>Pseudomonadota</taxon>
        <taxon>Gammaproteobacteria</taxon>
        <taxon>Pseudomonadales</taxon>
        <taxon>Pseudomonadaceae</taxon>
        <taxon>Pseudomonas</taxon>
    </lineage>
</organism>
<keyword evidence="8" id="KW-1185">Reference proteome</keyword>
<dbReference type="EMBL" id="BMPO01000004">
    <property type="protein sequence ID" value="GGJ93220.1"/>
    <property type="molecule type" value="Genomic_DNA"/>
</dbReference>
<dbReference type="InterPro" id="IPR011047">
    <property type="entry name" value="Quinoprotein_ADH-like_sf"/>
</dbReference>
<comment type="cofactor">
    <cofactor evidence="1">
        <name>pyrroloquinoline quinone</name>
        <dbReference type="ChEBI" id="CHEBI:58442"/>
    </cofactor>
</comment>
<feature type="domain" description="Pyrrolo-quinoline quinone repeat" evidence="6">
    <location>
        <begin position="153"/>
        <end position="757"/>
    </location>
</feature>
<evidence type="ECO:0000256" key="5">
    <source>
        <dbReference type="SAM" id="Phobius"/>
    </source>
</evidence>
<evidence type="ECO:0000313" key="8">
    <source>
        <dbReference type="Proteomes" id="UP000635983"/>
    </source>
</evidence>
<evidence type="ECO:0000313" key="7">
    <source>
        <dbReference type="EMBL" id="GGJ93220.1"/>
    </source>
</evidence>
<comment type="similarity">
    <text evidence="2">Belongs to the bacterial PQQ dehydrogenase family.</text>
</comment>
<dbReference type="SUPFAM" id="SSF50998">
    <property type="entry name" value="Quinoprotein alcohol dehydrogenase-like"/>
    <property type="match status" value="1"/>
</dbReference>
<keyword evidence="5" id="KW-0812">Transmembrane</keyword>
<feature type="transmembrane region" description="Helical" evidence="5">
    <location>
        <begin position="78"/>
        <end position="95"/>
    </location>
</feature>
<protein>
    <submittedName>
        <fullName evidence="7">Glucose dehydrogenase</fullName>
    </submittedName>
</protein>
<evidence type="ECO:0000256" key="4">
    <source>
        <dbReference type="SAM" id="MobiDB-lite"/>
    </source>
</evidence>
<comment type="caution">
    <text evidence="7">The sequence shown here is derived from an EMBL/GenBank/DDBJ whole genome shotgun (WGS) entry which is preliminary data.</text>
</comment>
<proteinExistence type="inferred from homology"/>
<keyword evidence="5" id="KW-0472">Membrane</keyword>
<dbReference type="SMART" id="SM00564">
    <property type="entry name" value="PQQ"/>
    <property type="match status" value="3"/>
</dbReference>
<dbReference type="Pfam" id="PF01011">
    <property type="entry name" value="PQQ"/>
    <property type="match status" value="1"/>
</dbReference>
<reference evidence="7" key="2">
    <citation type="submission" date="2020-09" db="EMBL/GenBank/DDBJ databases">
        <authorList>
            <person name="Sun Q."/>
            <person name="Ohkuma M."/>
        </authorList>
    </citation>
    <scope>NUCLEOTIDE SEQUENCE</scope>
    <source>
        <strain evidence="7">JCM 30078</strain>
    </source>
</reference>
<dbReference type="PANTHER" id="PTHR32303">
    <property type="entry name" value="QUINOPROTEIN ALCOHOL DEHYDROGENASE (CYTOCHROME C)"/>
    <property type="match status" value="1"/>
</dbReference>
<feature type="region of interest" description="Disordered" evidence="4">
    <location>
        <begin position="489"/>
        <end position="512"/>
    </location>
</feature>
<evidence type="ECO:0000256" key="1">
    <source>
        <dbReference type="ARBA" id="ARBA00001931"/>
    </source>
</evidence>
<evidence type="ECO:0000256" key="3">
    <source>
        <dbReference type="ARBA" id="ARBA00023002"/>
    </source>
</evidence>
<reference evidence="7" key="1">
    <citation type="journal article" date="2014" name="Int. J. Syst. Evol. Microbiol.">
        <title>Complete genome sequence of Corynebacterium casei LMG S-19264T (=DSM 44701T), isolated from a smear-ripened cheese.</title>
        <authorList>
            <consortium name="US DOE Joint Genome Institute (JGI-PGF)"/>
            <person name="Walter F."/>
            <person name="Albersmeier A."/>
            <person name="Kalinowski J."/>
            <person name="Ruckert C."/>
        </authorList>
    </citation>
    <scope>NUCLEOTIDE SEQUENCE</scope>
    <source>
        <strain evidence="7">JCM 30078</strain>
    </source>
</reference>
<gene>
    <name evidence="7" type="primary">gcd</name>
    <name evidence="7" type="ORF">GCM10009304_18900</name>
</gene>
<evidence type="ECO:0000256" key="2">
    <source>
        <dbReference type="ARBA" id="ARBA00008156"/>
    </source>
</evidence>
<feature type="transmembrane region" description="Helical" evidence="5">
    <location>
        <begin position="107"/>
        <end position="128"/>
    </location>
</feature>
<dbReference type="PANTHER" id="PTHR32303:SF4">
    <property type="entry name" value="QUINOPROTEIN GLUCOSE DEHYDROGENASE"/>
    <property type="match status" value="1"/>
</dbReference>
<dbReference type="Gene3D" id="2.140.10.10">
    <property type="entry name" value="Quinoprotein alcohol dehydrogenase-like superfamily"/>
    <property type="match status" value="2"/>
</dbReference>
<feature type="compositionally biased region" description="Pro residues" evidence="4">
    <location>
        <begin position="368"/>
        <end position="380"/>
    </location>
</feature>
<feature type="transmembrane region" description="Helical" evidence="5">
    <location>
        <begin position="50"/>
        <end position="66"/>
    </location>
</feature>